<evidence type="ECO:0000256" key="3">
    <source>
        <dbReference type="ARBA" id="ARBA00022692"/>
    </source>
</evidence>
<keyword evidence="3 6" id="KW-0812">Transmembrane</keyword>
<feature type="transmembrane region" description="Helical" evidence="6">
    <location>
        <begin position="85"/>
        <end position="106"/>
    </location>
</feature>
<feature type="transmembrane region" description="Helical" evidence="6">
    <location>
        <begin position="33"/>
        <end position="52"/>
    </location>
</feature>
<comment type="caution">
    <text evidence="7">The sequence shown here is derived from an EMBL/GenBank/DDBJ whole genome shotgun (WGS) entry which is preliminary data.</text>
</comment>
<comment type="subcellular location">
    <subcellularLocation>
        <location evidence="1">Cell membrane</location>
        <topology evidence="1">Multi-pass membrane protein</topology>
    </subcellularLocation>
</comment>
<evidence type="ECO:0000313" key="7">
    <source>
        <dbReference type="EMBL" id="HIP89462.1"/>
    </source>
</evidence>
<dbReference type="PANTHER" id="PTHR34583:SF2">
    <property type="entry name" value="ANTIPORTER SUBUNIT MNHC2-RELATED"/>
    <property type="match status" value="1"/>
</dbReference>
<keyword evidence="4 6" id="KW-1133">Transmembrane helix</keyword>
<dbReference type="Pfam" id="PF00420">
    <property type="entry name" value="Oxidored_q2"/>
    <property type="match status" value="1"/>
</dbReference>
<keyword evidence="2" id="KW-1003">Cell membrane</keyword>
<sequence length="125" mass="13788">MSFWISLLVVSIVVTVLIALYGIAVRPNLVKKVICLVMFSDMINVAVIFIGYRNISNPVPPVLTDYSARGVEMLVSHAVDPLPQAFTITAIVIGLAVTVLMSYGVIHINRKYGTVDARKLARWEE</sequence>
<proteinExistence type="predicted"/>
<name>A0A832ZFH9_9EURY</name>
<feature type="transmembrane region" description="Helical" evidence="6">
    <location>
        <begin position="6"/>
        <end position="24"/>
    </location>
</feature>
<dbReference type="InterPro" id="IPR039428">
    <property type="entry name" value="NUOK/Mnh_C1-like"/>
</dbReference>
<evidence type="ECO:0000256" key="5">
    <source>
        <dbReference type="ARBA" id="ARBA00023136"/>
    </source>
</evidence>
<protein>
    <submittedName>
        <fullName evidence="7">Na+/H+ antiporter subunit C</fullName>
    </submittedName>
</protein>
<reference evidence="7" key="1">
    <citation type="journal article" date="2020" name="ISME J.">
        <title>Gammaproteobacteria mediating utilization of methyl-, sulfur- and petroleum organic compounds in deep ocean hydrothermal plumes.</title>
        <authorList>
            <person name="Zhou Z."/>
            <person name="Liu Y."/>
            <person name="Pan J."/>
            <person name="Cron B.R."/>
            <person name="Toner B.M."/>
            <person name="Anantharaman K."/>
            <person name="Breier J.A."/>
            <person name="Dick G.J."/>
            <person name="Li M."/>
        </authorList>
    </citation>
    <scope>NUCLEOTIDE SEQUENCE</scope>
    <source>
        <strain evidence="7">SZUA-1476</strain>
    </source>
</reference>
<evidence type="ECO:0000313" key="8">
    <source>
        <dbReference type="Proteomes" id="UP000653692"/>
    </source>
</evidence>
<evidence type="ECO:0000256" key="4">
    <source>
        <dbReference type="ARBA" id="ARBA00022989"/>
    </source>
</evidence>
<dbReference type="Proteomes" id="UP000653692">
    <property type="component" value="Unassembled WGS sequence"/>
</dbReference>
<accession>A0A832ZFH9</accession>
<keyword evidence="5 6" id="KW-0472">Membrane</keyword>
<evidence type="ECO:0000256" key="1">
    <source>
        <dbReference type="ARBA" id="ARBA00004651"/>
    </source>
</evidence>
<dbReference type="Gene3D" id="1.10.287.3510">
    <property type="match status" value="1"/>
</dbReference>
<dbReference type="GO" id="GO:0005886">
    <property type="term" value="C:plasma membrane"/>
    <property type="evidence" value="ECO:0007669"/>
    <property type="project" value="UniProtKB-SubCell"/>
</dbReference>
<dbReference type="InterPro" id="IPR050601">
    <property type="entry name" value="CPA3_antiporter_subunitC"/>
</dbReference>
<organism evidence="7 8">
    <name type="scientific">Thermococcus paralvinellae</name>
    <dbReference type="NCBI Taxonomy" id="582419"/>
    <lineage>
        <taxon>Archaea</taxon>
        <taxon>Methanobacteriati</taxon>
        <taxon>Methanobacteriota</taxon>
        <taxon>Thermococci</taxon>
        <taxon>Thermococcales</taxon>
        <taxon>Thermococcaceae</taxon>
        <taxon>Thermococcus</taxon>
    </lineage>
</organism>
<dbReference type="PANTHER" id="PTHR34583">
    <property type="entry name" value="ANTIPORTER SUBUNIT MNHC2-RELATED"/>
    <property type="match status" value="1"/>
</dbReference>
<dbReference type="AlphaFoldDB" id="A0A832ZFH9"/>
<evidence type="ECO:0000256" key="6">
    <source>
        <dbReference type="SAM" id="Phobius"/>
    </source>
</evidence>
<evidence type="ECO:0000256" key="2">
    <source>
        <dbReference type="ARBA" id="ARBA00022475"/>
    </source>
</evidence>
<dbReference type="EMBL" id="DQUR01000202">
    <property type="protein sequence ID" value="HIP89462.1"/>
    <property type="molecule type" value="Genomic_DNA"/>
</dbReference>
<gene>
    <name evidence="7" type="ORF">EYH24_05985</name>
</gene>